<keyword evidence="2" id="KW-1133">Transmembrane helix</keyword>
<dbReference type="RefSeq" id="WP_011256011.1">
    <property type="nucleotide sequence ID" value="NC_006832.1"/>
</dbReference>
<feature type="region of interest" description="Disordered" evidence="1">
    <location>
        <begin position="788"/>
        <end position="813"/>
    </location>
</feature>
<feature type="region of interest" description="Disordered" evidence="1">
    <location>
        <begin position="543"/>
        <end position="614"/>
    </location>
</feature>
<feature type="compositionally biased region" description="Basic and acidic residues" evidence="1">
    <location>
        <begin position="597"/>
        <end position="607"/>
    </location>
</feature>
<dbReference type="AlphaFoldDB" id="A0A0H3M0D8"/>
<feature type="compositionally biased region" description="Basic and acidic residues" evidence="1">
    <location>
        <begin position="1065"/>
        <end position="1079"/>
    </location>
</feature>
<feature type="transmembrane region" description="Helical" evidence="2">
    <location>
        <begin position="36"/>
        <end position="56"/>
    </location>
</feature>
<feature type="compositionally biased region" description="Polar residues" evidence="1">
    <location>
        <begin position="885"/>
        <end position="906"/>
    </location>
</feature>
<keyword evidence="4" id="KW-1185">Reference proteome</keyword>
<feature type="compositionally biased region" description="Basic and acidic residues" evidence="1">
    <location>
        <begin position="705"/>
        <end position="714"/>
    </location>
</feature>
<feature type="compositionally biased region" description="Polar residues" evidence="1">
    <location>
        <begin position="795"/>
        <end position="804"/>
    </location>
</feature>
<evidence type="ECO:0000256" key="2">
    <source>
        <dbReference type="SAM" id="Phobius"/>
    </source>
</evidence>
<feature type="compositionally biased region" description="Low complexity" evidence="1">
    <location>
        <begin position="693"/>
        <end position="703"/>
    </location>
</feature>
<feature type="compositionally biased region" description="Basic and acidic residues" evidence="1">
    <location>
        <begin position="959"/>
        <end position="973"/>
    </location>
</feature>
<gene>
    <name evidence="3" type="ordered locus">ERWE_CDS_01010</name>
</gene>
<feature type="region of interest" description="Disordered" evidence="1">
    <location>
        <begin position="959"/>
        <end position="982"/>
    </location>
</feature>
<name>A0A0H3M0D8_EHRRW</name>
<feature type="transmembrane region" description="Helical" evidence="2">
    <location>
        <begin position="68"/>
        <end position="90"/>
    </location>
</feature>
<feature type="region of interest" description="Disordered" evidence="1">
    <location>
        <begin position="369"/>
        <end position="406"/>
    </location>
</feature>
<evidence type="ECO:0000313" key="4">
    <source>
        <dbReference type="Proteomes" id="UP000001021"/>
    </source>
</evidence>
<protein>
    <submittedName>
        <fullName evidence="3">Uncharacterized protein</fullName>
    </submittedName>
</protein>
<evidence type="ECO:0000256" key="1">
    <source>
        <dbReference type="SAM" id="MobiDB-lite"/>
    </source>
</evidence>
<accession>A0A0H3M0D8</accession>
<dbReference type="KEGG" id="erw:ERWE_CDS_01010"/>
<keyword evidence="2" id="KW-0812">Transmembrane</keyword>
<feature type="compositionally biased region" description="Basic and acidic residues" evidence="1">
    <location>
        <begin position="858"/>
        <end position="868"/>
    </location>
</feature>
<dbReference type="HOGENOM" id="CLU_274263_0_0_5"/>
<reference evidence="3 4" key="1">
    <citation type="journal article" date="2006" name="J. Bacteriol.">
        <title>Comparative genomic analysis of three strains of Ehrlichia ruminantium reveals an active process of genome size plasticity.</title>
        <authorList>
            <person name="Frutos R."/>
            <person name="Viari A."/>
            <person name="Ferraz C."/>
            <person name="Morgat A."/>
            <person name="Eychenie S."/>
            <person name="Kandassami Y."/>
            <person name="Chantal I."/>
            <person name="Bensaid A."/>
            <person name="Coissac E."/>
            <person name="Vachiery N."/>
            <person name="Demaille J."/>
            <person name="Martinez D."/>
        </authorList>
    </citation>
    <scope>NUCLEOTIDE SEQUENCE [LARGE SCALE GENOMIC DNA]</scope>
    <source>
        <strain evidence="3 4">Welgevonden</strain>
    </source>
</reference>
<sequence>MTDQPDQSIQDQIVNTINRYRIAYDHKIIYGKYRTVLTLSFYSTIIVNLVSIAIFVNTMCSKHVSDKHYGITIAPTAIVVVLSSILLLYLSYKTYMQYKVDAEIAGNFSNIANTIGSYLQDTTKQYNDSLISLMKLSQAISEHAKRHMQFEKFAREDFSQAARIYSNDKRLVDMYEEFDRVFPFYETKMSKISAILREIHDNISTLVHEDYFTKGLANLASSKLAELTQQNFCMTSFDDNIALESKLHLDFIDLLYKTILIVKSYNWPTKGNFISKSAKERADKLCDVLERVKRSFRYSSAERFQHYSSVDMLYDMIGEIDEFISSVVKQDVPTVTKANKVTVSEELPLFLEGGSDTECLTADGKKTVVSSTEEPEGFHEDGNELQKSSVADIKDQDVVSSTENDDSKVNIESHVQDSTTGSRGNFFTQMKGKINGLLKNEAKFPDDSSDTKCLTADGKKTVVSSTEELEGFHEDGNELQKSSVADIKDQDVVSSTENDDSKVNIESHVQDSTTGSRGNFFTQMKGKINGKINGLLKNEAKFPDNSSDTKCLTADDKKTVASSTEEPEGFHEDGNGLQESSVADIKDQDVVSNTENDDSKGNVESHIQDSTTGNEGKFFTRVIGSANGLINKFSDFKKAKIVSHNSLAVDQQIAHEQEVKIPVVVHACDKLKTNCQISSSDIQLSQGGLVNVDSPVSSTDSSSKFADDEHRSENDNLSFGDDVTNGVFVEFCEEAVDYVIPDSESPPSMVTEFDLNVIDTTNGMSNASQPTDNVLPSVVCGDMPEVKDVSESDSYEGNSCNGISSDEDNPSQEVKGLIDDHQVSTDHHSSDSVSQDLYGLPVLHEVSIENDDAENSCVDKKDLTHDPNNDSTSKLLDLKSGDISEVSTDSLDRVSQNEPSNDTVNSGDVVLHQDVHDLLENESTMEHTTVDPDDTVKHKDNESILSMFKRKLLGHTEKSSSGEVKKCEGDLSKDTTPNIIDEPEISNDTVTLSIRKKEIEETSPCVDDSSGGIVSESVCATHSETDFEVDTTDVSQCQEKKSYFSGVGDVFQKAVYNIKDTFSSSKKDDSSEVAKKTEEADSTTTEGIPQVNNDQERINGILLSLVSLEMIVLEFLCVTHVNHIANSHSKFQKSVDGSVSDCGDQHVISNVHHVKSLQNSHDMVK</sequence>
<feature type="region of interest" description="Disordered" evidence="1">
    <location>
        <begin position="858"/>
        <end position="907"/>
    </location>
</feature>
<feature type="region of interest" description="Disordered" evidence="1">
    <location>
        <begin position="693"/>
        <end position="718"/>
    </location>
</feature>
<organism evidence="3 4">
    <name type="scientific">Ehrlichia ruminantium (strain Welgevonden)</name>
    <dbReference type="NCBI Taxonomy" id="254945"/>
    <lineage>
        <taxon>Bacteria</taxon>
        <taxon>Pseudomonadati</taxon>
        <taxon>Pseudomonadota</taxon>
        <taxon>Alphaproteobacteria</taxon>
        <taxon>Rickettsiales</taxon>
        <taxon>Anaplasmataceae</taxon>
        <taxon>Ehrlichia</taxon>
    </lineage>
</organism>
<proteinExistence type="predicted"/>
<evidence type="ECO:0000313" key="3">
    <source>
        <dbReference type="EMBL" id="CAI26595.1"/>
    </source>
</evidence>
<dbReference type="EMBL" id="CR925678">
    <property type="protein sequence ID" value="CAI26595.1"/>
    <property type="molecule type" value="Genomic_DNA"/>
</dbReference>
<keyword evidence="2" id="KW-0472">Membrane</keyword>
<dbReference type="Proteomes" id="UP000001021">
    <property type="component" value="Chromosome"/>
</dbReference>
<feature type="region of interest" description="Disordered" evidence="1">
    <location>
        <begin position="1063"/>
        <end position="1090"/>
    </location>
</feature>